<feature type="transmembrane region" description="Helical" evidence="2">
    <location>
        <begin position="65"/>
        <end position="84"/>
    </location>
</feature>
<keyword evidence="4" id="KW-1185">Reference proteome</keyword>
<accession>A0A0A0K1L5</accession>
<feature type="compositionally biased region" description="Polar residues" evidence="1">
    <location>
        <begin position="1"/>
        <end position="14"/>
    </location>
</feature>
<dbReference type="OrthoDB" id="3789619at2"/>
<evidence type="ECO:0000313" key="3">
    <source>
        <dbReference type="EMBL" id="KGN41691.1"/>
    </source>
</evidence>
<comment type="caution">
    <text evidence="3">The sequence shown here is derived from an EMBL/GenBank/DDBJ whole genome shotgun (WGS) entry which is preliminary data.</text>
</comment>
<feature type="transmembrane region" description="Helical" evidence="2">
    <location>
        <begin position="122"/>
        <end position="140"/>
    </location>
</feature>
<organism evidence="3 4">
    <name type="scientific">Knoellia aerolata DSM 18566</name>
    <dbReference type="NCBI Taxonomy" id="1385519"/>
    <lineage>
        <taxon>Bacteria</taxon>
        <taxon>Bacillati</taxon>
        <taxon>Actinomycetota</taxon>
        <taxon>Actinomycetes</taxon>
        <taxon>Micrococcales</taxon>
        <taxon>Intrasporangiaceae</taxon>
        <taxon>Knoellia</taxon>
    </lineage>
</organism>
<dbReference type="STRING" id="1385519.N801_06670"/>
<feature type="transmembrane region" description="Helical" evidence="2">
    <location>
        <begin position="190"/>
        <end position="209"/>
    </location>
</feature>
<keyword evidence="2" id="KW-0812">Transmembrane</keyword>
<feature type="transmembrane region" description="Helical" evidence="2">
    <location>
        <begin position="96"/>
        <end position="116"/>
    </location>
</feature>
<keyword evidence="2" id="KW-0472">Membrane</keyword>
<reference evidence="3 4" key="1">
    <citation type="submission" date="2013-08" db="EMBL/GenBank/DDBJ databases">
        <title>The genome sequence of Knoellia aerolata.</title>
        <authorList>
            <person name="Zhu W."/>
            <person name="Wang G."/>
        </authorList>
    </citation>
    <scope>NUCLEOTIDE SEQUENCE [LARGE SCALE GENOMIC DNA]</scope>
    <source>
        <strain evidence="3 4">DSM 18566</strain>
    </source>
</reference>
<keyword evidence="2" id="KW-1133">Transmembrane helix</keyword>
<gene>
    <name evidence="3" type="ORF">N801_06670</name>
</gene>
<protein>
    <submittedName>
        <fullName evidence="3">Uncharacterized protein</fullName>
    </submittedName>
</protein>
<dbReference type="EMBL" id="AVPL01000014">
    <property type="protein sequence ID" value="KGN41691.1"/>
    <property type="molecule type" value="Genomic_DNA"/>
</dbReference>
<feature type="transmembrane region" description="Helical" evidence="2">
    <location>
        <begin position="29"/>
        <end position="53"/>
    </location>
</feature>
<name>A0A0A0K1L5_9MICO</name>
<evidence type="ECO:0000313" key="4">
    <source>
        <dbReference type="Proteomes" id="UP000030013"/>
    </source>
</evidence>
<evidence type="ECO:0000256" key="1">
    <source>
        <dbReference type="SAM" id="MobiDB-lite"/>
    </source>
</evidence>
<sequence>MTTTQLPSSPSTEVSAPEASRPGRGRRAAVALTGLLACALPTSFAVSITAMLVTGTEADHRFHQLTGQGLLLALLWLGALVPMVRAGWRGERPSTAAGYRHLAFAGVGLVAAAVSAGGGARSLMVIVTLTGALVWAALPLRPRLRARVSLDPFLTPLALVLAAVLVPYAVDQLQQQLATTTGYHVQNPHLFDMAWVTLVLTVLAVLGAIVPRVRGLFAWVGGGCALIGSAGLVLNESVAWSVTVLGLGALALVLPRLGLSRNPA</sequence>
<feature type="region of interest" description="Disordered" evidence="1">
    <location>
        <begin position="1"/>
        <end position="23"/>
    </location>
</feature>
<dbReference type="RefSeq" id="WP_035935752.1">
    <property type="nucleotide sequence ID" value="NZ_AVPL01000014.1"/>
</dbReference>
<dbReference type="AlphaFoldDB" id="A0A0A0K1L5"/>
<feature type="transmembrane region" description="Helical" evidence="2">
    <location>
        <begin position="152"/>
        <end position="170"/>
    </location>
</feature>
<feature type="transmembrane region" description="Helical" evidence="2">
    <location>
        <begin position="216"/>
        <end position="234"/>
    </location>
</feature>
<dbReference type="Proteomes" id="UP000030013">
    <property type="component" value="Unassembled WGS sequence"/>
</dbReference>
<evidence type="ECO:0000256" key="2">
    <source>
        <dbReference type="SAM" id="Phobius"/>
    </source>
</evidence>
<proteinExistence type="predicted"/>
<feature type="transmembrane region" description="Helical" evidence="2">
    <location>
        <begin position="240"/>
        <end position="259"/>
    </location>
</feature>